<dbReference type="InterPro" id="IPR003585">
    <property type="entry name" value="Neurexin-like"/>
</dbReference>
<dbReference type="SMART" id="SM00294">
    <property type="entry name" value="4.1m"/>
    <property type="match status" value="1"/>
</dbReference>
<evidence type="ECO:0000313" key="8">
    <source>
        <dbReference type="EMBL" id="KAG8513176.1"/>
    </source>
</evidence>
<evidence type="ECO:0000256" key="4">
    <source>
        <dbReference type="ARBA" id="ARBA00023136"/>
    </source>
</evidence>
<keyword evidence="3 6" id="KW-1133">Transmembrane helix</keyword>
<reference evidence="8" key="1">
    <citation type="journal article" date="2021" name="Evol. Appl.">
        <title>The genome of the Pyrenean desman and the effects of bottlenecks and inbreeding on the genomic landscape of an endangered species.</title>
        <authorList>
            <person name="Escoda L."/>
            <person name="Castresana J."/>
        </authorList>
    </citation>
    <scope>NUCLEOTIDE SEQUENCE</scope>
    <source>
        <strain evidence="8">IBE-C5619</strain>
    </source>
</reference>
<dbReference type="EMBL" id="JAGFMF010011774">
    <property type="protein sequence ID" value="KAG8513176.1"/>
    <property type="molecule type" value="Genomic_DNA"/>
</dbReference>
<dbReference type="GO" id="GO:0030863">
    <property type="term" value="C:cortical cytoskeleton"/>
    <property type="evidence" value="ECO:0007669"/>
    <property type="project" value="TreeGrafter"/>
</dbReference>
<evidence type="ECO:0000256" key="3">
    <source>
        <dbReference type="ARBA" id="ARBA00022989"/>
    </source>
</evidence>
<dbReference type="PANTHER" id="PTHR47614:SF2">
    <property type="entry name" value="GLYCOPHORIN-C"/>
    <property type="match status" value="1"/>
</dbReference>
<proteinExistence type="predicted"/>
<name>A0A8J6A0R7_GALPY</name>
<evidence type="ECO:0000259" key="7">
    <source>
        <dbReference type="SMART" id="SM00294"/>
    </source>
</evidence>
<dbReference type="OrthoDB" id="9032054at2759"/>
<gene>
    <name evidence="8" type="ORF">J0S82_020920</name>
</gene>
<organism evidence="8 9">
    <name type="scientific">Galemys pyrenaicus</name>
    <name type="common">Iberian desman</name>
    <name type="synonym">Pyrenean desman</name>
    <dbReference type="NCBI Taxonomy" id="202257"/>
    <lineage>
        <taxon>Eukaryota</taxon>
        <taxon>Metazoa</taxon>
        <taxon>Chordata</taxon>
        <taxon>Craniata</taxon>
        <taxon>Vertebrata</taxon>
        <taxon>Euteleostomi</taxon>
        <taxon>Mammalia</taxon>
        <taxon>Eutheria</taxon>
        <taxon>Laurasiatheria</taxon>
        <taxon>Eulipotyphla</taxon>
        <taxon>Talpidae</taxon>
        <taxon>Galemys</taxon>
    </lineage>
</organism>
<dbReference type="InterPro" id="IPR042192">
    <property type="entry name" value="Glycophorin-C"/>
</dbReference>
<keyword evidence="4 6" id="KW-0472">Membrane</keyword>
<feature type="transmembrane region" description="Helical" evidence="6">
    <location>
        <begin position="210"/>
        <end position="230"/>
    </location>
</feature>
<comment type="subcellular location">
    <subcellularLocation>
        <location evidence="1">Membrane</location>
        <topology evidence="1">Single-pass membrane protein</topology>
    </subcellularLocation>
</comment>
<keyword evidence="2 6" id="KW-0812">Transmembrane</keyword>
<evidence type="ECO:0000256" key="5">
    <source>
        <dbReference type="SAM" id="MobiDB-lite"/>
    </source>
</evidence>
<feature type="region of interest" description="Disordered" evidence="5">
    <location>
        <begin position="1"/>
        <end position="59"/>
    </location>
</feature>
<dbReference type="GO" id="GO:0016020">
    <property type="term" value="C:membrane"/>
    <property type="evidence" value="ECO:0007669"/>
    <property type="project" value="UniProtKB-SubCell"/>
</dbReference>
<dbReference type="PANTHER" id="PTHR47614">
    <property type="entry name" value="GLYCOPHORIN-C"/>
    <property type="match status" value="1"/>
</dbReference>
<evidence type="ECO:0000256" key="2">
    <source>
        <dbReference type="ARBA" id="ARBA00022692"/>
    </source>
</evidence>
<evidence type="ECO:0000256" key="1">
    <source>
        <dbReference type="ARBA" id="ARBA00004167"/>
    </source>
</evidence>
<accession>A0A8J6A0R7</accession>
<protein>
    <submittedName>
        <fullName evidence="8">Glycophorin-C</fullName>
    </submittedName>
</protein>
<feature type="domain" description="Neurexin/syndecan/glycophorin C" evidence="7">
    <location>
        <begin position="231"/>
        <end position="249"/>
    </location>
</feature>
<dbReference type="AlphaFoldDB" id="A0A8J6A0R7"/>
<keyword evidence="9" id="KW-1185">Reference proteome</keyword>
<evidence type="ECO:0000256" key="6">
    <source>
        <dbReference type="SAM" id="Phobius"/>
    </source>
</evidence>
<dbReference type="Proteomes" id="UP000700334">
    <property type="component" value="Unassembled WGS sequence"/>
</dbReference>
<comment type="caution">
    <text evidence="8">The sequence shown here is derived from an EMBL/GenBank/DDBJ whole genome shotgun (WGS) entry which is preliminary data.</text>
</comment>
<sequence length="279" mass="30002">MALSAMSGPNGTSPPRHRNIVPKNRMPPSTWVLENQDKTLRPSKGLSSSPVALGSRPPLSSASCLSPSAPFCAHQSGCGVDNCTRDSEHGEEASCSIRPTAAHSVPAFQLLSLAQVESIGFDCHRPSSRQGSTIQGFSPTGSLSEKMQIKAQVQPHMTEPQDCITATVRGAPFPITDCLSPPWRLSLLHCSFPCTLEEPDPGMASTETDIAIIAGVITAVAFVLVCLLIVMMHYMYRHKGTYHTNEAKGTEFAESADAALQDDPYLQEAGDSSRKEYFI</sequence>
<evidence type="ECO:0000313" key="9">
    <source>
        <dbReference type="Proteomes" id="UP000700334"/>
    </source>
</evidence>